<dbReference type="PANTHER" id="PTHR24198">
    <property type="entry name" value="ANKYRIN REPEAT AND PROTEIN KINASE DOMAIN-CONTAINING PROTEIN"/>
    <property type="match status" value="1"/>
</dbReference>
<dbReference type="Pfam" id="PF12796">
    <property type="entry name" value="Ank_2"/>
    <property type="match status" value="2"/>
</dbReference>
<sequence length="296" mass="33914">MVRQGSASRHLMNAKAGEHRRAYNRQRFPSSLPLSRYSKIPLFSVQMEDLYNAITDGRDDDAIELLDRDVPMTINHFALATRMKRYKIVDDFIQRGWDIDTHVDSLTPSCLVYTFDDIKLLRWFLDHGASPNKRCLIRDYTPLSCAVQHASFEAIQLLFQHGGSIEHGQLLHYASLRSHPDNLEVLKYIYDKNPNFNAAIINKLLDENSPRDFAHNYRAGLGTPLHFAALQGSLECVRFLVEKGANPWIQDPYRKTALSIAIYANHEPVIRFLKSLKDHEWGQYPRHTQAAAGIVA</sequence>
<keyword evidence="1" id="KW-0677">Repeat</keyword>
<dbReference type="Proteomes" id="UP000283841">
    <property type="component" value="Unassembled WGS sequence"/>
</dbReference>
<dbReference type="STRING" id="264951.A0A443HRK7"/>
<dbReference type="AlphaFoldDB" id="A0A443HRK7"/>
<protein>
    <submittedName>
        <fullName evidence="4">Ankyrin repeat-containing domain protein</fullName>
    </submittedName>
</protein>
<dbReference type="EMBL" id="RCNU01000007">
    <property type="protein sequence ID" value="RWQ94400.1"/>
    <property type="molecule type" value="Genomic_DNA"/>
</dbReference>
<dbReference type="PANTHER" id="PTHR24198:SF165">
    <property type="entry name" value="ANKYRIN REPEAT-CONTAINING PROTEIN-RELATED"/>
    <property type="match status" value="1"/>
</dbReference>
<dbReference type="Gene3D" id="1.25.40.20">
    <property type="entry name" value="Ankyrin repeat-containing domain"/>
    <property type="match status" value="2"/>
</dbReference>
<name>A0A443HRK7_BYSSP</name>
<dbReference type="VEuPathDB" id="FungiDB:C8Q69DRAFT_470069"/>
<evidence type="ECO:0000256" key="2">
    <source>
        <dbReference type="ARBA" id="ARBA00023043"/>
    </source>
</evidence>
<dbReference type="RefSeq" id="XP_028484045.1">
    <property type="nucleotide sequence ID" value="XM_028630809.1"/>
</dbReference>
<feature type="repeat" description="ANK" evidence="3">
    <location>
        <begin position="223"/>
        <end position="252"/>
    </location>
</feature>
<evidence type="ECO:0000313" key="4">
    <source>
        <dbReference type="EMBL" id="RWQ94400.1"/>
    </source>
</evidence>
<dbReference type="GeneID" id="39600086"/>
<dbReference type="InterPro" id="IPR036770">
    <property type="entry name" value="Ankyrin_rpt-contain_sf"/>
</dbReference>
<dbReference type="PROSITE" id="PS50088">
    <property type="entry name" value="ANK_REPEAT"/>
    <property type="match status" value="1"/>
</dbReference>
<comment type="caution">
    <text evidence="4">The sequence shown here is derived from an EMBL/GenBank/DDBJ whole genome shotgun (WGS) entry which is preliminary data.</text>
</comment>
<evidence type="ECO:0000256" key="1">
    <source>
        <dbReference type="ARBA" id="ARBA00022737"/>
    </source>
</evidence>
<gene>
    <name evidence="4" type="ORF">C8Q69DRAFT_470069</name>
</gene>
<dbReference type="InterPro" id="IPR002110">
    <property type="entry name" value="Ankyrin_rpt"/>
</dbReference>
<dbReference type="PROSITE" id="PS50297">
    <property type="entry name" value="ANK_REP_REGION"/>
    <property type="match status" value="1"/>
</dbReference>
<proteinExistence type="predicted"/>
<accession>A0A443HRK7</accession>
<reference evidence="4 5" key="1">
    <citation type="journal article" date="2018" name="Front. Microbiol.">
        <title>Genomic and genetic insights into a cosmopolitan fungus, Paecilomyces variotii (Eurotiales).</title>
        <authorList>
            <person name="Urquhart A.S."/>
            <person name="Mondo S.J."/>
            <person name="Makela M.R."/>
            <person name="Hane J.K."/>
            <person name="Wiebenga A."/>
            <person name="He G."/>
            <person name="Mihaltcheva S."/>
            <person name="Pangilinan J."/>
            <person name="Lipzen A."/>
            <person name="Barry K."/>
            <person name="de Vries R.P."/>
            <person name="Grigoriev I.V."/>
            <person name="Idnurm A."/>
        </authorList>
    </citation>
    <scope>NUCLEOTIDE SEQUENCE [LARGE SCALE GENOMIC DNA]</scope>
    <source>
        <strain evidence="4 5">CBS 101075</strain>
    </source>
</reference>
<keyword evidence="2 3" id="KW-0040">ANK repeat</keyword>
<organism evidence="4 5">
    <name type="scientific">Byssochlamys spectabilis</name>
    <name type="common">Paecilomyces variotii</name>
    <dbReference type="NCBI Taxonomy" id="264951"/>
    <lineage>
        <taxon>Eukaryota</taxon>
        <taxon>Fungi</taxon>
        <taxon>Dikarya</taxon>
        <taxon>Ascomycota</taxon>
        <taxon>Pezizomycotina</taxon>
        <taxon>Eurotiomycetes</taxon>
        <taxon>Eurotiomycetidae</taxon>
        <taxon>Eurotiales</taxon>
        <taxon>Thermoascaceae</taxon>
        <taxon>Paecilomyces</taxon>
    </lineage>
</organism>
<dbReference type="SUPFAM" id="SSF48403">
    <property type="entry name" value="Ankyrin repeat"/>
    <property type="match status" value="1"/>
</dbReference>
<evidence type="ECO:0000313" key="5">
    <source>
        <dbReference type="Proteomes" id="UP000283841"/>
    </source>
</evidence>
<keyword evidence="5" id="KW-1185">Reference proteome</keyword>
<evidence type="ECO:0000256" key="3">
    <source>
        <dbReference type="PROSITE-ProRule" id="PRU00023"/>
    </source>
</evidence>
<dbReference type="SMART" id="SM00248">
    <property type="entry name" value="ANK"/>
    <property type="match status" value="6"/>
</dbReference>